<reference evidence="15" key="2">
    <citation type="submission" date="2016-10" db="EMBL/GenBank/DDBJ databases">
        <authorList>
            <person name="Varghese N."/>
        </authorList>
    </citation>
    <scope>NUCLEOTIDE SEQUENCE [LARGE SCALE GENOMIC DNA]</scope>
    <source>
        <strain evidence="15">DSM 20639</strain>
    </source>
</reference>
<dbReference type="EMBL" id="UYIO01000001">
    <property type="protein sequence ID" value="VDG76738.1"/>
    <property type="molecule type" value="Genomic_DNA"/>
</dbReference>
<evidence type="ECO:0000256" key="3">
    <source>
        <dbReference type="ARBA" id="ARBA00007353"/>
    </source>
</evidence>
<dbReference type="Pfam" id="PF02578">
    <property type="entry name" value="Cu-oxidase_4"/>
    <property type="match status" value="1"/>
</dbReference>
<evidence type="ECO:0000313" key="16">
    <source>
        <dbReference type="Proteomes" id="UP000269974"/>
    </source>
</evidence>
<gene>
    <name evidence="14" type="primary">yfiH</name>
    <name evidence="14" type="ORF">NCTC10327_01376</name>
    <name evidence="12" type="ORF">R6G71_07465</name>
    <name evidence="13" type="ORF">SAMN05421878_10150</name>
</gene>
<dbReference type="RefSeq" id="WP_065415164.1">
    <property type="nucleotide sequence ID" value="NZ_FNAU01000001.1"/>
</dbReference>
<comment type="catalytic activity">
    <reaction evidence="10">
        <text>adenosine + phosphate = alpha-D-ribose 1-phosphate + adenine</text>
        <dbReference type="Rhea" id="RHEA:27642"/>
        <dbReference type="ChEBI" id="CHEBI:16335"/>
        <dbReference type="ChEBI" id="CHEBI:16708"/>
        <dbReference type="ChEBI" id="CHEBI:43474"/>
        <dbReference type="ChEBI" id="CHEBI:57720"/>
        <dbReference type="EC" id="2.4.2.1"/>
    </reaction>
    <physiologicalReaction direction="left-to-right" evidence="10">
        <dbReference type="Rhea" id="RHEA:27643"/>
    </physiologicalReaction>
</comment>
<comment type="catalytic activity">
    <reaction evidence="11">
        <text>S-methyl-5'-thioadenosine + phosphate = 5-(methylsulfanyl)-alpha-D-ribose 1-phosphate + adenine</text>
        <dbReference type="Rhea" id="RHEA:11852"/>
        <dbReference type="ChEBI" id="CHEBI:16708"/>
        <dbReference type="ChEBI" id="CHEBI:17509"/>
        <dbReference type="ChEBI" id="CHEBI:43474"/>
        <dbReference type="ChEBI" id="CHEBI:58533"/>
        <dbReference type="EC" id="2.4.2.28"/>
    </reaction>
    <physiologicalReaction direction="left-to-right" evidence="11">
        <dbReference type="Rhea" id="RHEA:11853"/>
    </physiologicalReaction>
</comment>
<dbReference type="EMBL" id="JAWNFU010000004">
    <property type="protein sequence ID" value="MDY5153875.1"/>
    <property type="molecule type" value="Genomic_DNA"/>
</dbReference>
<reference evidence="13" key="1">
    <citation type="submission" date="2016-10" db="EMBL/GenBank/DDBJ databases">
        <authorList>
            <person name="Varghese N."/>
            <person name="Submissions S."/>
        </authorList>
    </citation>
    <scope>NUCLEOTIDE SEQUENCE</scope>
    <source>
        <strain evidence="13">DSM 20639</strain>
    </source>
</reference>
<evidence type="ECO:0000256" key="10">
    <source>
        <dbReference type="ARBA" id="ARBA00048968"/>
    </source>
</evidence>
<dbReference type="PANTHER" id="PTHR30616:SF2">
    <property type="entry name" value="PURINE NUCLEOSIDE PHOSPHORYLASE LACC1"/>
    <property type="match status" value="1"/>
</dbReference>
<reference evidence="14 16" key="3">
    <citation type="submission" date="2018-11" db="EMBL/GenBank/DDBJ databases">
        <authorList>
            <consortium name="Pathogen Informatics"/>
        </authorList>
    </citation>
    <scope>NUCLEOTIDE SEQUENCE [LARGE SCALE GENOMIC DNA]</scope>
    <source>
        <strain evidence="14 16">NCTC10327</strain>
    </source>
</reference>
<comment type="similarity">
    <text evidence="3">Belongs to the purine nucleoside phosphorylase YfiH/LACC1 family.</text>
</comment>
<evidence type="ECO:0000313" key="14">
    <source>
        <dbReference type="EMBL" id="VDG76738.1"/>
    </source>
</evidence>
<keyword evidence="7" id="KW-0862">Zinc</keyword>
<evidence type="ECO:0000256" key="1">
    <source>
        <dbReference type="ARBA" id="ARBA00000553"/>
    </source>
</evidence>
<dbReference type="Proteomes" id="UP000269974">
    <property type="component" value="Unassembled WGS sequence"/>
</dbReference>
<comment type="function">
    <text evidence="2">Purine nucleoside enzyme that catalyzes the phosphorolysis of adenosine and inosine nucleosides, yielding D-ribose 1-phosphate and the respective free bases, adenine and hypoxanthine. Also catalyzes the phosphorolysis of S-methyl-5'-thioadenosine into adenine and S-methyl-5-thio-alpha-D-ribose 1-phosphate. Also has adenosine deaminase activity.</text>
</comment>
<evidence type="ECO:0000256" key="5">
    <source>
        <dbReference type="ARBA" id="ARBA00022723"/>
    </source>
</evidence>
<name>A0A1B9BCB0_9ACTO</name>
<evidence type="ECO:0000256" key="2">
    <source>
        <dbReference type="ARBA" id="ARBA00003215"/>
    </source>
</evidence>
<organism evidence="14 16">
    <name type="scientific">Actinobaculum suis</name>
    <dbReference type="NCBI Taxonomy" id="1657"/>
    <lineage>
        <taxon>Bacteria</taxon>
        <taxon>Bacillati</taxon>
        <taxon>Actinomycetota</taxon>
        <taxon>Actinomycetes</taxon>
        <taxon>Actinomycetales</taxon>
        <taxon>Actinomycetaceae</taxon>
        <taxon>Actinobaculum</taxon>
    </lineage>
</organism>
<evidence type="ECO:0000313" key="13">
    <source>
        <dbReference type="EMBL" id="SDD99884.1"/>
    </source>
</evidence>
<keyword evidence="15" id="KW-1185">Reference proteome</keyword>
<proteinExistence type="inferred from homology"/>
<evidence type="ECO:0000256" key="6">
    <source>
        <dbReference type="ARBA" id="ARBA00022801"/>
    </source>
</evidence>
<evidence type="ECO:0000256" key="7">
    <source>
        <dbReference type="ARBA" id="ARBA00022833"/>
    </source>
</evidence>
<evidence type="ECO:0000313" key="15">
    <source>
        <dbReference type="Proteomes" id="UP000182744"/>
    </source>
</evidence>
<dbReference type="Gene3D" id="3.60.140.10">
    <property type="entry name" value="CNF1/YfiH-like putative cysteine hydrolases"/>
    <property type="match status" value="1"/>
</dbReference>
<dbReference type="GO" id="GO:0016787">
    <property type="term" value="F:hydrolase activity"/>
    <property type="evidence" value="ECO:0007669"/>
    <property type="project" value="UniProtKB-KW"/>
</dbReference>
<keyword evidence="6" id="KW-0378">Hydrolase</keyword>
<comment type="catalytic activity">
    <reaction evidence="1">
        <text>inosine + phosphate = alpha-D-ribose 1-phosphate + hypoxanthine</text>
        <dbReference type="Rhea" id="RHEA:27646"/>
        <dbReference type="ChEBI" id="CHEBI:17368"/>
        <dbReference type="ChEBI" id="CHEBI:17596"/>
        <dbReference type="ChEBI" id="CHEBI:43474"/>
        <dbReference type="ChEBI" id="CHEBI:57720"/>
        <dbReference type="EC" id="2.4.2.1"/>
    </reaction>
    <physiologicalReaction direction="left-to-right" evidence="1">
        <dbReference type="Rhea" id="RHEA:27647"/>
    </physiologicalReaction>
</comment>
<dbReference type="CDD" id="cd16833">
    <property type="entry name" value="YfiH"/>
    <property type="match status" value="1"/>
</dbReference>
<evidence type="ECO:0000256" key="8">
    <source>
        <dbReference type="ARBA" id="ARBA00023008"/>
    </source>
</evidence>
<dbReference type="InterPro" id="IPR011324">
    <property type="entry name" value="Cytotoxic_necrot_fac-like_cat"/>
</dbReference>
<dbReference type="InterPro" id="IPR038371">
    <property type="entry name" value="Cu_polyphenol_OxRdtase_sf"/>
</dbReference>
<sequence length="264" mass="27771">MLVRWVCEREISGYVVKAGFTSRAGGVSESPFESCNLGHHVGDNPGRVSRNRELLARELGTRPVFMDQVHGTRIADAAALAESGCYASPETDGLTLAPPAAANDGKASFAAAVMVADCMPVLLVGKTSPRAAAVHAGRRGLLAGIVPAAIERLGVPVDVYVGPCICPACYEVSAQMQEDSAAILPGVGASSRWGTPALDMRAGLRAQLAGNPLVGQIYDNEPCTYEDPTYYSYRRATHVAQRSGEGAQPRTGRFAGIVTLEERG</sequence>
<dbReference type="EMBL" id="FNAU01000001">
    <property type="protein sequence ID" value="SDD99884.1"/>
    <property type="molecule type" value="Genomic_DNA"/>
</dbReference>
<evidence type="ECO:0000313" key="12">
    <source>
        <dbReference type="EMBL" id="MDY5153875.1"/>
    </source>
</evidence>
<evidence type="ECO:0000256" key="4">
    <source>
        <dbReference type="ARBA" id="ARBA00022679"/>
    </source>
</evidence>
<dbReference type="GO" id="GO:0005507">
    <property type="term" value="F:copper ion binding"/>
    <property type="evidence" value="ECO:0007669"/>
    <property type="project" value="TreeGrafter"/>
</dbReference>
<evidence type="ECO:0000256" key="11">
    <source>
        <dbReference type="ARBA" id="ARBA00049893"/>
    </source>
</evidence>
<keyword evidence="5" id="KW-0479">Metal-binding</keyword>
<accession>A0A1B9BCB0</accession>
<dbReference type="SUPFAM" id="SSF64438">
    <property type="entry name" value="CNF1/YfiH-like putative cysteine hydrolases"/>
    <property type="match status" value="1"/>
</dbReference>
<dbReference type="OrthoDB" id="4279at2"/>
<dbReference type="InterPro" id="IPR003730">
    <property type="entry name" value="Cu_polyphenol_OxRdtase"/>
</dbReference>
<dbReference type="Proteomes" id="UP000182744">
    <property type="component" value="Unassembled WGS sequence"/>
</dbReference>
<dbReference type="PANTHER" id="PTHR30616">
    <property type="entry name" value="UNCHARACTERIZED PROTEIN YFIH"/>
    <property type="match status" value="1"/>
</dbReference>
<comment type="catalytic activity">
    <reaction evidence="9">
        <text>adenosine + H2O + H(+) = inosine + NH4(+)</text>
        <dbReference type="Rhea" id="RHEA:24408"/>
        <dbReference type="ChEBI" id="CHEBI:15377"/>
        <dbReference type="ChEBI" id="CHEBI:15378"/>
        <dbReference type="ChEBI" id="CHEBI:16335"/>
        <dbReference type="ChEBI" id="CHEBI:17596"/>
        <dbReference type="ChEBI" id="CHEBI:28938"/>
        <dbReference type="EC" id="3.5.4.4"/>
    </reaction>
    <physiologicalReaction direction="left-to-right" evidence="9">
        <dbReference type="Rhea" id="RHEA:24409"/>
    </physiologicalReaction>
</comment>
<keyword evidence="8" id="KW-0186">Copper</keyword>
<reference evidence="12" key="4">
    <citation type="submission" date="2023-10" db="EMBL/GenBank/DDBJ databases">
        <title>Whole Genome based description of the genera Actinobaculum and Actinotignum reveals a complex phylogenetic relationship within the species included in the genus Actinotignum.</title>
        <authorList>
            <person name="Jensen C.S."/>
            <person name="Dargis R."/>
            <person name="Kemp M."/>
            <person name="Christensen J.J."/>
        </authorList>
    </citation>
    <scope>NUCLEOTIDE SEQUENCE</scope>
    <source>
        <strain evidence="12">Actinobaculum_suis_CCUG19206T</strain>
    </source>
</reference>
<dbReference type="AlphaFoldDB" id="A0A1B9BCB0"/>
<protein>
    <submittedName>
        <fullName evidence="14">Multi-copper polyphenol oxidoreductase, laccase</fullName>
    </submittedName>
    <submittedName>
        <fullName evidence="12">Polyphenol oxidase family protein</fullName>
    </submittedName>
</protein>
<evidence type="ECO:0000256" key="9">
    <source>
        <dbReference type="ARBA" id="ARBA00047989"/>
    </source>
</evidence>
<keyword evidence="4" id="KW-0808">Transferase</keyword>
<dbReference type="GO" id="GO:0017061">
    <property type="term" value="F:S-methyl-5-thioadenosine phosphorylase activity"/>
    <property type="evidence" value="ECO:0007669"/>
    <property type="project" value="UniProtKB-EC"/>
</dbReference>
<dbReference type="Proteomes" id="UP001273799">
    <property type="component" value="Unassembled WGS sequence"/>
</dbReference>